<evidence type="ECO:0000259" key="2">
    <source>
        <dbReference type="Pfam" id="PF22980"/>
    </source>
</evidence>
<feature type="region of interest" description="Disordered" evidence="1">
    <location>
        <begin position="68"/>
        <end position="172"/>
    </location>
</feature>
<comment type="caution">
    <text evidence="3">The sequence shown here is derived from an EMBL/GenBank/DDBJ whole genome shotgun (WGS) entry which is preliminary data.</text>
</comment>
<gene>
    <name evidence="3" type="ORF">LTR84_000510</name>
</gene>
<protein>
    <recommendedName>
        <fullName evidence="2">Myb-like DNA-binding domain-containing protein</fullName>
    </recommendedName>
</protein>
<dbReference type="GeneID" id="89968732"/>
<accession>A0AAV9NRE1</accession>
<dbReference type="Pfam" id="PF22980">
    <property type="entry name" value="Myb_DNA-bind_8"/>
    <property type="match status" value="1"/>
</dbReference>
<name>A0AAV9NRE1_9EURO</name>
<dbReference type="CDD" id="cd00167">
    <property type="entry name" value="SANT"/>
    <property type="match status" value="1"/>
</dbReference>
<evidence type="ECO:0000313" key="3">
    <source>
        <dbReference type="EMBL" id="KAK5064676.1"/>
    </source>
</evidence>
<proteinExistence type="predicted"/>
<evidence type="ECO:0000313" key="4">
    <source>
        <dbReference type="Proteomes" id="UP001358417"/>
    </source>
</evidence>
<dbReference type="AlphaFoldDB" id="A0AAV9NRE1"/>
<organism evidence="3 4">
    <name type="scientific">Exophiala bonariae</name>
    <dbReference type="NCBI Taxonomy" id="1690606"/>
    <lineage>
        <taxon>Eukaryota</taxon>
        <taxon>Fungi</taxon>
        <taxon>Dikarya</taxon>
        <taxon>Ascomycota</taxon>
        <taxon>Pezizomycotina</taxon>
        <taxon>Eurotiomycetes</taxon>
        <taxon>Chaetothyriomycetidae</taxon>
        <taxon>Chaetothyriales</taxon>
        <taxon>Herpotrichiellaceae</taxon>
        <taxon>Exophiala</taxon>
    </lineage>
</organism>
<dbReference type="InterPro" id="IPR054505">
    <property type="entry name" value="Myb_DNA-bind_8"/>
</dbReference>
<dbReference type="EMBL" id="JAVRRD010000001">
    <property type="protein sequence ID" value="KAK5064676.1"/>
    <property type="molecule type" value="Genomic_DNA"/>
</dbReference>
<dbReference type="Proteomes" id="UP001358417">
    <property type="component" value="Unassembled WGS sequence"/>
</dbReference>
<keyword evidence="4" id="KW-1185">Reference proteome</keyword>
<evidence type="ECO:0000256" key="1">
    <source>
        <dbReference type="SAM" id="MobiDB-lite"/>
    </source>
</evidence>
<dbReference type="InterPro" id="IPR001005">
    <property type="entry name" value="SANT/Myb"/>
</dbReference>
<feature type="compositionally biased region" description="Basic residues" evidence="1">
    <location>
        <begin position="84"/>
        <end position="93"/>
    </location>
</feature>
<dbReference type="RefSeq" id="XP_064712000.1">
    <property type="nucleotide sequence ID" value="XM_064844140.1"/>
</dbReference>
<reference evidence="3 4" key="1">
    <citation type="submission" date="2023-08" db="EMBL/GenBank/DDBJ databases">
        <title>Black Yeasts Isolated from many extreme environments.</title>
        <authorList>
            <person name="Coleine C."/>
            <person name="Stajich J.E."/>
            <person name="Selbmann L."/>
        </authorList>
    </citation>
    <scope>NUCLEOTIDE SEQUENCE [LARGE SCALE GENOMIC DNA]</scope>
    <source>
        <strain evidence="3 4">CCFEE 5792</strain>
    </source>
</reference>
<sequence>MAPKTSDEDFKFIMTCIKHSPPTSKPDFDKVAKELGAKSANACYHRHWGIMKKWGMAGGGVGRARRAGDTGIGAGAAAGAGTTKKPRGGGTKRKASEMADATASENGLGSASDDVEEKSVITKARPSKKAAPKGIKTEPNDDEVDSGQVVIKNEHVDDEQSVAEDGVVEPGT</sequence>
<feature type="domain" description="Myb-like DNA-binding" evidence="2">
    <location>
        <begin position="6"/>
        <end position="55"/>
    </location>
</feature>